<comment type="caution">
    <text evidence="4">The sequence shown here is derived from an EMBL/GenBank/DDBJ whole genome shotgun (WGS) entry which is preliminary data.</text>
</comment>
<feature type="transmembrane region" description="Helical" evidence="1">
    <location>
        <begin position="12"/>
        <end position="36"/>
    </location>
</feature>
<dbReference type="CDD" id="cd00077">
    <property type="entry name" value="HDc"/>
    <property type="match status" value="2"/>
</dbReference>
<dbReference type="PROSITE" id="PS51832">
    <property type="entry name" value="HD_GYP"/>
    <property type="match status" value="1"/>
</dbReference>
<dbReference type="Proteomes" id="UP001228044">
    <property type="component" value="Unassembled WGS sequence"/>
</dbReference>
<sequence>MRKRNPQPRSIYLVLAVIMIGLVLTLYAALVGYNYYVSQRRLQAQANELFERVGREIALVIDAEMRPAGMAATLLAATPLLTGGDHGQRLGRLPLMAGVLRTNESLSAVYGGVANGSFALLRHLGTPELRARFDAPQSAAFLLQSVDRDGALPQGYFAYYDRELNLIERRERPDYRFDPRGRPWFTQAVAAGADAAPVQTAPYVFFTTGEIGLTLAHAGTTARTAAGVDLSLAALSRTLQRQRFTPSAELMIVGEDGAVLAYAGAGDTPRDGRRMALVDEIGSPALSQLWRRDRAGAADEAAEPIIVVGEREWVVRMQPLPQLTGTRVRLAIASPRDELQGDYLRARRDSAWISVALLLLILPPALWTARLVSRPLVRQAREAEAIRRFDFSGDQGSPPQRSGILEVDQLSEAMGGMKQSLQNFLDISRALSAEQDFDRLLDRILVETIAVTGAVGGALHLLSDDGRRLQPAAGRLRGEVLDITILPPWSLDEEGSPSAAVRALRQDGPVELELRRGGPTQGAIYARIFEALPVQRVRMLALPLKNRQNQAIGALSLGFADADALPAPLLALVEALSGSAAVAVDNQLLLRARKALLEAFIQLLAGAIDAKSAYTGAHCQRVPELTKMLAQAACDTQQGPFADFALSEDDWEALHIAAWLHDCGKVTTPEYVVDKATKLETIYDRIHEIRTRFEVLKRDAWIALLEENRGPAELQHLRERLAPQWAALDEEFAFVASCNEGGEFMASDKLARLREIGARSWQRTLDDRLGLSIEEKRRRALRPAPSLPVRETLLADKPEHLVERPPLQRMPSDNRWGFHLREPEYLYNRGELHNLSVARGTLTEEERYKINDHIVQTIKMLESLPFPRHLRHVPELAGGHHEKMDGSGYPRGRARTEMSVPARMMAIADVFEALTADDRPYKKGKTLSEALGIMARMAREQHIDAQLFELFLRSGVCRDYAQRFLAAEQIDAIEIEDYLR</sequence>
<feature type="domain" description="HD-GYP" evidence="3">
    <location>
        <begin position="758"/>
        <end position="967"/>
    </location>
</feature>
<dbReference type="RefSeq" id="WP_290361115.1">
    <property type="nucleotide sequence ID" value="NZ_JAUHHC010000006.1"/>
</dbReference>
<organism evidence="4 5">
    <name type="scientific">Roseateles violae</name>
    <dbReference type="NCBI Taxonomy" id="3058042"/>
    <lineage>
        <taxon>Bacteria</taxon>
        <taxon>Pseudomonadati</taxon>
        <taxon>Pseudomonadota</taxon>
        <taxon>Betaproteobacteria</taxon>
        <taxon>Burkholderiales</taxon>
        <taxon>Sphaerotilaceae</taxon>
        <taxon>Roseateles</taxon>
    </lineage>
</organism>
<reference evidence="4 5" key="1">
    <citation type="submission" date="2023-06" db="EMBL/GenBank/DDBJ databases">
        <title>Pelomonas sp. PFR6 16S ribosomal RNA gene Genome sequencing and assembly.</title>
        <authorList>
            <person name="Woo H."/>
        </authorList>
    </citation>
    <scope>NUCLEOTIDE SEQUENCE [LARGE SCALE GENOMIC DNA]</scope>
    <source>
        <strain evidence="4 5">PFR6</strain>
    </source>
</reference>
<dbReference type="SMART" id="SM00065">
    <property type="entry name" value="GAF"/>
    <property type="match status" value="1"/>
</dbReference>
<dbReference type="InterPro" id="IPR003018">
    <property type="entry name" value="GAF"/>
</dbReference>
<gene>
    <name evidence="4" type="ORF">QWJ38_21125</name>
</gene>
<keyword evidence="5" id="KW-1185">Reference proteome</keyword>
<feature type="domain" description="HAMP" evidence="2">
    <location>
        <begin position="370"/>
        <end position="426"/>
    </location>
</feature>
<dbReference type="PANTHER" id="PTHR45228:SF5">
    <property type="entry name" value="CYCLIC DI-GMP PHOSPHODIESTERASE VC_1348-RELATED"/>
    <property type="match status" value="1"/>
</dbReference>
<dbReference type="SMART" id="SM00471">
    <property type="entry name" value="HDc"/>
    <property type="match status" value="1"/>
</dbReference>
<dbReference type="EMBL" id="JAUHHC010000006">
    <property type="protein sequence ID" value="MDN3922801.1"/>
    <property type="molecule type" value="Genomic_DNA"/>
</dbReference>
<accession>A0ABT8DYY5</accession>
<keyword evidence="1" id="KW-0472">Membrane</keyword>
<evidence type="ECO:0000313" key="4">
    <source>
        <dbReference type="EMBL" id="MDN3922801.1"/>
    </source>
</evidence>
<evidence type="ECO:0000256" key="1">
    <source>
        <dbReference type="SAM" id="Phobius"/>
    </source>
</evidence>
<evidence type="ECO:0000259" key="2">
    <source>
        <dbReference type="PROSITE" id="PS50885"/>
    </source>
</evidence>
<evidence type="ECO:0000259" key="3">
    <source>
        <dbReference type="PROSITE" id="PS51832"/>
    </source>
</evidence>
<dbReference type="Gene3D" id="6.10.340.10">
    <property type="match status" value="1"/>
</dbReference>
<dbReference type="Pfam" id="PF13487">
    <property type="entry name" value="HD_5"/>
    <property type="match status" value="1"/>
</dbReference>
<proteinExistence type="predicted"/>
<dbReference type="InterPro" id="IPR003607">
    <property type="entry name" value="HD/PDEase_dom"/>
</dbReference>
<dbReference type="InterPro" id="IPR037522">
    <property type="entry name" value="HD_GYP_dom"/>
</dbReference>
<dbReference type="PROSITE" id="PS50885">
    <property type="entry name" value="HAMP"/>
    <property type="match status" value="1"/>
</dbReference>
<keyword evidence="1" id="KW-0812">Transmembrane</keyword>
<dbReference type="InterPro" id="IPR029016">
    <property type="entry name" value="GAF-like_dom_sf"/>
</dbReference>
<keyword evidence="1" id="KW-1133">Transmembrane helix</keyword>
<dbReference type="Gene3D" id="3.30.450.40">
    <property type="match status" value="1"/>
</dbReference>
<dbReference type="Gene3D" id="1.10.3210.10">
    <property type="entry name" value="Hypothetical protein af1432"/>
    <property type="match status" value="2"/>
</dbReference>
<name>A0ABT8DYY5_9BURK</name>
<dbReference type="SUPFAM" id="SSF109604">
    <property type="entry name" value="HD-domain/PDEase-like"/>
    <property type="match status" value="2"/>
</dbReference>
<protein>
    <submittedName>
        <fullName evidence="4">HD domain-containing phosphohydrolase</fullName>
    </submittedName>
</protein>
<evidence type="ECO:0000313" key="5">
    <source>
        <dbReference type="Proteomes" id="UP001228044"/>
    </source>
</evidence>
<dbReference type="InterPro" id="IPR052020">
    <property type="entry name" value="Cyclic_di-GMP/3'3'-cGAMP_PDE"/>
</dbReference>
<dbReference type="Gene3D" id="3.30.450.20">
    <property type="entry name" value="PAS domain"/>
    <property type="match status" value="1"/>
</dbReference>
<dbReference type="PANTHER" id="PTHR45228">
    <property type="entry name" value="CYCLIC DI-GMP PHOSPHODIESTERASE TM_0186-RELATED"/>
    <property type="match status" value="1"/>
</dbReference>
<dbReference type="Pfam" id="PF13185">
    <property type="entry name" value="GAF_2"/>
    <property type="match status" value="1"/>
</dbReference>
<dbReference type="InterPro" id="IPR003660">
    <property type="entry name" value="HAMP_dom"/>
</dbReference>
<dbReference type="SUPFAM" id="SSF55781">
    <property type="entry name" value="GAF domain-like"/>
    <property type="match status" value="1"/>
</dbReference>
<dbReference type="SMART" id="SM00304">
    <property type="entry name" value="HAMP"/>
    <property type="match status" value="1"/>
</dbReference>